<organism evidence="8 9">
    <name type="scientific">Panagrellus redivivus</name>
    <name type="common">Microworm</name>
    <dbReference type="NCBI Taxonomy" id="6233"/>
    <lineage>
        <taxon>Eukaryota</taxon>
        <taxon>Metazoa</taxon>
        <taxon>Ecdysozoa</taxon>
        <taxon>Nematoda</taxon>
        <taxon>Chromadorea</taxon>
        <taxon>Rhabditida</taxon>
        <taxon>Tylenchina</taxon>
        <taxon>Panagrolaimomorpha</taxon>
        <taxon>Panagrolaimoidea</taxon>
        <taxon>Panagrolaimidae</taxon>
        <taxon>Panagrellus</taxon>
    </lineage>
</organism>
<keyword evidence="4" id="KW-0479">Metal-binding</keyword>
<reference evidence="8" key="1">
    <citation type="journal article" date="2013" name="Genetics">
        <title>The draft genome and transcriptome of Panagrellus redivivus are shaped by the harsh demands of a free-living lifestyle.</title>
        <authorList>
            <person name="Srinivasan J."/>
            <person name="Dillman A.R."/>
            <person name="Macchietto M.G."/>
            <person name="Heikkinen L."/>
            <person name="Lakso M."/>
            <person name="Fracchia K.M."/>
            <person name="Antoshechkin I."/>
            <person name="Mortazavi A."/>
            <person name="Wong G."/>
            <person name="Sternberg P.W."/>
        </authorList>
    </citation>
    <scope>NUCLEOTIDE SEQUENCE [LARGE SCALE GENOMIC DNA]</scope>
    <source>
        <strain evidence="8">MT8872</strain>
    </source>
</reference>
<evidence type="ECO:0000256" key="1">
    <source>
        <dbReference type="ARBA" id="ARBA00004613"/>
    </source>
</evidence>
<keyword evidence="4" id="KW-0862">Zinc</keyword>
<dbReference type="InterPro" id="IPR008993">
    <property type="entry name" value="TIMP-like_OB-fold"/>
</dbReference>
<dbReference type="PANTHER" id="PTHR11844">
    <property type="entry name" value="METALLOPROTEASE INHIBITOR"/>
    <property type="match status" value="1"/>
</dbReference>
<keyword evidence="8" id="KW-1185">Reference proteome</keyword>
<evidence type="ECO:0000256" key="5">
    <source>
        <dbReference type="PIRSR" id="PIRSR601820-3"/>
    </source>
</evidence>
<dbReference type="InterPro" id="IPR001820">
    <property type="entry name" value="TIMP"/>
</dbReference>
<dbReference type="Proteomes" id="UP000492821">
    <property type="component" value="Unassembled WGS sequence"/>
</dbReference>
<dbReference type="PROSITE" id="PS50189">
    <property type="entry name" value="NTR"/>
    <property type="match status" value="1"/>
</dbReference>
<dbReference type="GO" id="GO:0008191">
    <property type="term" value="F:metalloendopeptidase inhibitor activity"/>
    <property type="evidence" value="ECO:0007669"/>
    <property type="project" value="InterPro"/>
</dbReference>
<protein>
    <submittedName>
        <fullName evidence="9">NTR domain-containing protein</fullName>
    </submittedName>
</protein>
<evidence type="ECO:0000256" key="4">
    <source>
        <dbReference type="PIRSR" id="PIRSR601820-1"/>
    </source>
</evidence>
<evidence type="ECO:0000313" key="9">
    <source>
        <dbReference type="WBParaSite" id="Pan_g3398.t1"/>
    </source>
</evidence>
<dbReference type="Pfam" id="PF00965">
    <property type="entry name" value="TIMP"/>
    <property type="match status" value="1"/>
</dbReference>
<feature type="chain" id="PRO_5028998477" evidence="6">
    <location>
        <begin position="22"/>
        <end position="153"/>
    </location>
</feature>
<proteinExistence type="predicted"/>
<dbReference type="GO" id="GO:0051045">
    <property type="term" value="P:negative regulation of membrane protein ectodomain proteolysis"/>
    <property type="evidence" value="ECO:0007669"/>
    <property type="project" value="TreeGrafter"/>
</dbReference>
<dbReference type="WBParaSite" id="Pan_g3398.t1">
    <property type="protein sequence ID" value="Pan_g3398.t1"/>
    <property type="gene ID" value="Pan_g3398"/>
</dbReference>
<dbReference type="GO" id="GO:0002020">
    <property type="term" value="F:protease binding"/>
    <property type="evidence" value="ECO:0007669"/>
    <property type="project" value="TreeGrafter"/>
</dbReference>
<sequence length="153" mass="16419">MSSFYFGILVFIGAVTVSVYGCRCSSAPTQQGTYCNAAWITRSRINARNNLGTNIEYIVSHQDVYKNNTALIPNRIFTASSTAACGVPDLQVGQTYLLAGTLNGNTGAWQLQSCLYMPSNDLQPGGSPPAWNNVPGDLQSRLNMQNFAACPVG</sequence>
<dbReference type="GO" id="GO:0046872">
    <property type="term" value="F:metal ion binding"/>
    <property type="evidence" value="ECO:0007669"/>
    <property type="project" value="UniProtKB-KW"/>
</dbReference>
<reference evidence="9" key="2">
    <citation type="submission" date="2020-10" db="UniProtKB">
        <authorList>
            <consortium name="WormBaseParasite"/>
        </authorList>
    </citation>
    <scope>IDENTIFICATION</scope>
</reference>
<feature type="binding site" evidence="4">
    <location>
        <position position="24"/>
    </location>
    <ligand>
        <name>Zn(2+)</name>
        <dbReference type="ChEBI" id="CHEBI:29105"/>
        <note>ligand shared with metalloproteinase partner</note>
    </ligand>
</feature>
<comment type="subcellular location">
    <subcellularLocation>
        <location evidence="1">Secreted</location>
    </subcellularLocation>
</comment>
<keyword evidence="2" id="KW-0964">Secreted</keyword>
<feature type="domain" description="NTR" evidence="7">
    <location>
        <begin position="22"/>
        <end position="150"/>
    </location>
</feature>
<keyword evidence="6" id="KW-0732">Signal</keyword>
<accession>A0A7E4VU65</accession>
<evidence type="ECO:0000256" key="3">
    <source>
        <dbReference type="ARBA" id="ARBA00023157"/>
    </source>
</evidence>
<keyword evidence="3 5" id="KW-1015">Disulfide bond</keyword>
<dbReference type="SUPFAM" id="SSF50242">
    <property type="entry name" value="TIMP-like"/>
    <property type="match status" value="1"/>
</dbReference>
<evidence type="ECO:0000259" key="7">
    <source>
        <dbReference type="PROSITE" id="PS50189"/>
    </source>
</evidence>
<name>A0A7E4VU65_PANRE</name>
<dbReference type="AlphaFoldDB" id="A0A7E4VU65"/>
<evidence type="ECO:0000313" key="8">
    <source>
        <dbReference type="Proteomes" id="UP000492821"/>
    </source>
</evidence>
<evidence type="ECO:0000256" key="2">
    <source>
        <dbReference type="ARBA" id="ARBA00022525"/>
    </source>
</evidence>
<dbReference type="InterPro" id="IPR001134">
    <property type="entry name" value="Netrin_domain"/>
</dbReference>
<feature type="disulfide bond" evidence="5">
    <location>
        <begin position="24"/>
        <end position="85"/>
    </location>
</feature>
<dbReference type="GO" id="GO:0005615">
    <property type="term" value="C:extracellular space"/>
    <property type="evidence" value="ECO:0007669"/>
    <property type="project" value="TreeGrafter"/>
</dbReference>
<dbReference type="GO" id="GO:0031012">
    <property type="term" value="C:extracellular matrix"/>
    <property type="evidence" value="ECO:0007669"/>
    <property type="project" value="TreeGrafter"/>
</dbReference>
<dbReference type="PANTHER" id="PTHR11844:SF25">
    <property type="entry name" value="NTR DOMAIN-CONTAINING PROTEIN"/>
    <property type="match status" value="1"/>
</dbReference>
<dbReference type="Gene3D" id="2.40.50.120">
    <property type="match status" value="1"/>
</dbReference>
<evidence type="ECO:0000256" key="6">
    <source>
        <dbReference type="SAM" id="SignalP"/>
    </source>
</evidence>
<feature type="signal peptide" evidence="6">
    <location>
        <begin position="1"/>
        <end position="21"/>
    </location>
</feature>